<gene>
    <name evidence="2" type="ORF">BOCO_1314</name>
</gene>
<sequence length="145" mass="15474">MVGGWRYARPMSETRKPKTSHYAAYIGVLLLGGLSGIAGTLVHRLGATQVFPYGIIIAFLLLTSSAYWARSVVGAIGIGLHIIGSSSALWLLMGKGPGGDVLIPVWSPAFTTFVDQHAGIIWLCGSLLVQVCLLILPSRWLGLDK</sequence>
<feature type="transmembrane region" description="Helical" evidence="1">
    <location>
        <begin position="75"/>
        <end position="93"/>
    </location>
</feature>
<organism evidence="2 3">
    <name type="scientific">Bombiscardovia coagulans</name>
    <dbReference type="NCBI Taxonomy" id="686666"/>
    <lineage>
        <taxon>Bacteria</taxon>
        <taxon>Bacillati</taxon>
        <taxon>Actinomycetota</taxon>
        <taxon>Actinomycetes</taxon>
        <taxon>Bifidobacteriales</taxon>
        <taxon>Bifidobacteriaceae</taxon>
        <taxon>Bombiscardovia</taxon>
    </lineage>
</organism>
<accession>A0A261EP27</accession>
<keyword evidence="1" id="KW-1133">Transmembrane helix</keyword>
<reference evidence="2 3" key="1">
    <citation type="journal article" date="2017" name="BMC Genomics">
        <title>Comparative genomic and phylogenomic analyses of the Bifidobacteriaceae family.</title>
        <authorList>
            <person name="Lugli G.A."/>
            <person name="Milani C."/>
            <person name="Turroni F."/>
            <person name="Duranti S."/>
            <person name="Mancabelli L."/>
            <person name="Mangifesta M."/>
            <person name="Ferrario C."/>
            <person name="Modesto M."/>
            <person name="Mattarelli P."/>
            <person name="Jiri K."/>
            <person name="van Sinderen D."/>
            <person name="Ventura M."/>
        </authorList>
    </citation>
    <scope>NUCLEOTIDE SEQUENCE [LARGE SCALE GENOMIC DNA]</scope>
    <source>
        <strain evidence="2 3">DSM 22924</strain>
    </source>
</reference>
<dbReference type="Proteomes" id="UP000216004">
    <property type="component" value="Unassembled WGS sequence"/>
</dbReference>
<evidence type="ECO:0000313" key="3">
    <source>
        <dbReference type="Proteomes" id="UP000216004"/>
    </source>
</evidence>
<dbReference type="EMBL" id="MWWS01000009">
    <property type="protein sequence ID" value="OZG48618.1"/>
    <property type="molecule type" value="Genomic_DNA"/>
</dbReference>
<comment type="caution">
    <text evidence="2">The sequence shown here is derived from an EMBL/GenBank/DDBJ whole genome shotgun (WGS) entry which is preliminary data.</text>
</comment>
<protein>
    <submittedName>
        <fullName evidence="2">Alcohol dehydrogenase, class IV</fullName>
    </submittedName>
</protein>
<keyword evidence="1" id="KW-0472">Membrane</keyword>
<evidence type="ECO:0000256" key="1">
    <source>
        <dbReference type="SAM" id="Phobius"/>
    </source>
</evidence>
<dbReference type="AlphaFoldDB" id="A0A261EP27"/>
<keyword evidence="3" id="KW-1185">Reference proteome</keyword>
<proteinExistence type="predicted"/>
<name>A0A261EP27_9BIFI</name>
<feature type="transmembrane region" description="Helical" evidence="1">
    <location>
        <begin position="50"/>
        <end position="68"/>
    </location>
</feature>
<keyword evidence="1" id="KW-0812">Transmembrane</keyword>
<feature type="transmembrane region" description="Helical" evidence="1">
    <location>
        <begin position="21"/>
        <end position="44"/>
    </location>
</feature>
<feature type="transmembrane region" description="Helical" evidence="1">
    <location>
        <begin position="113"/>
        <end position="136"/>
    </location>
</feature>
<evidence type="ECO:0000313" key="2">
    <source>
        <dbReference type="EMBL" id="OZG48618.1"/>
    </source>
</evidence>